<dbReference type="InterPro" id="IPR000836">
    <property type="entry name" value="PRTase_dom"/>
</dbReference>
<dbReference type="OMA" id="NLFCTPM"/>
<dbReference type="Pfam" id="PF14681">
    <property type="entry name" value="UPRTase"/>
    <property type="match status" value="2"/>
</dbReference>
<dbReference type="GeneID" id="575128"/>
<dbReference type="Proteomes" id="UP000007110">
    <property type="component" value="Unassembled WGS sequence"/>
</dbReference>
<dbReference type="FunCoup" id="A0A7M7PEX8">
    <property type="interactions" value="763"/>
</dbReference>
<proteinExistence type="predicted"/>
<dbReference type="RefSeq" id="XP_030850436.1">
    <property type="nucleotide sequence ID" value="XM_030994576.1"/>
</dbReference>
<reference evidence="2" key="2">
    <citation type="submission" date="2021-01" db="UniProtKB">
        <authorList>
            <consortium name="EnsemblMetazoa"/>
        </authorList>
    </citation>
    <scope>IDENTIFICATION</scope>
</reference>
<dbReference type="InParanoid" id="A0A7M7PEX8"/>
<feature type="domain" description="Phosphoribosyltransferase" evidence="1">
    <location>
        <begin position="34"/>
        <end position="104"/>
    </location>
</feature>
<organism evidence="2 3">
    <name type="scientific">Strongylocentrotus purpuratus</name>
    <name type="common">Purple sea urchin</name>
    <dbReference type="NCBI Taxonomy" id="7668"/>
    <lineage>
        <taxon>Eukaryota</taxon>
        <taxon>Metazoa</taxon>
        <taxon>Echinodermata</taxon>
        <taxon>Eleutherozoa</taxon>
        <taxon>Echinozoa</taxon>
        <taxon>Echinoidea</taxon>
        <taxon>Euechinoidea</taxon>
        <taxon>Echinacea</taxon>
        <taxon>Camarodonta</taxon>
        <taxon>Echinidea</taxon>
        <taxon>Strongylocentrotidae</taxon>
        <taxon>Strongylocentrotus</taxon>
    </lineage>
</organism>
<dbReference type="Gene3D" id="3.40.50.2020">
    <property type="match status" value="2"/>
</dbReference>
<feature type="domain" description="Phosphoribosyltransferase" evidence="1">
    <location>
        <begin position="113"/>
        <end position="227"/>
    </location>
</feature>
<dbReference type="OrthoDB" id="106623at2759"/>
<evidence type="ECO:0000259" key="1">
    <source>
        <dbReference type="Pfam" id="PF14681"/>
    </source>
</evidence>
<reference evidence="3" key="1">
    <citation type="submission" date="2015-02" db="EMBL/GenBank/DDBJ databases">
        <title>Genome sequencing for Strongylocentrotus purpuratus.</title>
        <authorList>
            <person name="Murali S."/>
            <person name="Liu Y."/>
            <person name="Vee V."/>
            <person name="English A."/>
            <person name="Wang M."/>
            <person name="Skinner E."/>
            <person name="Han Y."/>
            <person name="Muzny D.M."/>
            <person name="Worley K.C."/>
            <person name="Gibbs R.A."/>
        </authorList>
    </citation>
    <scope>NUCLEOTIDE SEQUENCE</scope>
</reference>
<protein>
    <recommendedName>
        <fullName evidence="1">Phosphoribosyltransferase domain-containing protein</fullName>
    </recommendedName>
</protein>
<evidence type="ECO:0000313" key="2">
    <source>
        <dbReference type="EnsemblMetazoa" id="XP_030850436"/>
    </source>
</evidence>
<keyword evidence="3" id="KW-1185">Reference proteome</keyword>
<dbReference type="CDD" id="cd06223">
    <property type="entry name" value="PRTases_typeI"/>
    <property type="match status" value="1"/>
</dbReference>
<evidence type="ECO:0000313" key="3">
    <source>
        <dbReference type="Proteomes" id="UP000007110"/>
    </source>
</evidence>
<dbReference type="EnsemblMetazoa" id="XM_030994576">
    <property type="protein sequence ID" value="XP_030850436"/>
    <property type="gene ID" value="LOC575128"/>
</dbReference>
<dbReference type="AlphaFoldDB" id="A0A7M7PEX8"/>
<dbReference type="InterPro" id="IPR029057">
    <property type="entry name" value="PRTase-like"/>
</dbReference>
<sequence>MGEDKSDKSDSSVGSNSIGEPEYGCQLKILKLDNQIRELQTLIRDKTTSRGDFVFYANRLIRLVVEEGLNQLPYKTCEVTTPTGEPFEGVEFLHGNCGVSIMRSVVEFLHGNCGVSIMRSGEAMEHGLRDCCRSIRIGKILIKTNEETDEAKVYYAKFPPDISKRRVLLMYPILNSGNTVIQAVRVLQEHGVKDKNILLLTLFCTPHGVQTVIKEFPNITVLSSEKDPVPPIHFGQKYFGTD</sequence>
<dbReference type="CTD" id="139596"/>
<accession>A0A7M7PEX8</accession>
<name>A0A7M7PEX8_STRPU</name>
<dbReference type="SUPFAM" id="SSF53271">
    <property type="entry name" value="PRTase-like"/>
    <property type="match status" value="1"/>
</dbReference>
<dbReference type="KEGG" id="spu:575128"/>